<organism evidence="1 2">
    <name type="scientific">Hyalomma asiaticum</name>
    <name type="common">Tick</name>
    <dbReference type="NCBI Taxonomy" id="266040"/>
    <lineage>
        <taxon>Eukaryota</taxon>
        <taxon>Metazoa</taxon>
        <taxon>Ecdysozoa</taxon>
        <taxon>Arthropoda</taxon>
        <taxon>Chelicerata</taxon>
        <taxon>Arachnida</taxon>
        <taxon>Acari</taxon>
        <taxon>Parasitiformes</taxon>
        <taxon>Ixodida</taxon>
        <taxon>Ixodoidea</taxon>
        <taxon>Ixodidae</taxon>
        <taxon>Hyalomminae</taxon>
        <taxon>Hyalomma</taxon>
    </lineage>
</organism>
<dbReference type="EMBL" id="CM023481">
    <property type="protein sequence ID" value="KAH6946870.1"/>
    <property type="molecule type" value="Genomic_DNA"/>
</dbReference>
<evidence type="ECO:0000313" key="1">
    <source>
        <dbReference type="EMBL" id="KAH6946870.1"/>
    </source>
</evidence>
<name>A0ACB7TIX0_HYAAI</name>
<keyword evidence="2" id="KW-1185">Reference proteome</keyword>
<comment type="caution">
    <text evidence="1">The sequence shown here is derived from an EMBL/GenBank/DDBJ whole genome shotgun (WGS) entry which is preliminary data.</text>
</comment>
<proteinExistence type="predicted"/>
<reference evidence="1" key="1">
    <citation type="submission" date="2020-05" db="EMBL/GenBank/DDBJ databases">
        <title>Large-scale comparative analyses of tick genomes elucidate their genetic diversity and vector capacities.</title>
        <authorList>
            <person name="Jia N."/>
            <person name="Wang J."/>
            <person name="Shi W."/>
            <person name="Du L."/>
            <person name="Sun Y."/>
            <person name="Zhan W."/>
            <person name="Jiang J."/>
            <person name="Wang Q."/>
            <person name="Zhang B."/>
            <person name="Ji P."/>
            <person name="Sakyi L.B."/>
            <person name="Cui X."/>
            <person name="Yuan T."/>
            <person name="Jiang B."/>
            <person name="Yang W."/>
            <person name="Lam T.T.-Y."/>
            <person name="Chang Q."/>
            <person name="Ding S."/>
            <person name="Wang X."/>
            <person name="Zhu J."/>
            <person name="Ruan X."/>
            <person name="Zhao L."/>
            <person name="Wei J."/>
            <person name="Que T."/>
            <person name="Du C."/>
            <person name="Cheng J."/>
            <person name="Dai P."/>
            <person name="Han X."/>
            <person name="Huang E."/>
            <person name="Gao Y."/>
            <person name="Liu J."/>
            <person name="Shao H."/>
            <person name="Ye R."/>
            <person name="Li L."/>
            <person name="Wei W."/>
            <person name="Wang X."/>
            <person name="Wang C."/>
            <person name="Yang T."/>
            <person name="Huo Q."/>
            <person name="Li W."/>
            <person name="Guo W."/>
            <person name="Chen H."/>
            <person name="Zhou L."/>
            <person name="Ni X."/>
            <person name="Tian J."/>
            <person name="Zhou Y."/>
            <person name="Sheng Y."/>
            <person name="Liu T."/>
            <person name="Pan Y."/>
            <person name="Xia L."/>
            <person name="Li J."/>
            <person name="Zhao F."/>
            <person name="Cao W."/>
        </authorList>
    </citation>
    <scope>NUCLEOTIDE SEQUENCE</scope>
    <source>
        <strain evidence="1">Hyas-2018</strain>
    </source>
</reference>
<protein>
    <submittedName>
        <fullName evidence="1">Uncharacterized protein</fullName>
    </submittedName>
</protein>
<dbReference type="Proteomes" id="UP000821845">
    <property type="component" value="Chromosome 1"/>
</dbReference>
<accession>A0ACB7TIX0</accession>
<gene>
    <name evidence="1" type="ORF">HPB50_015660</name>
</gene>
<evidence type="ECO:0000313" key="2">
    <source>
        <dbReference type="Proteomes" id="UP000821845"/>
    </source>
</evidence>
<sequence length="145" mass="16072">MEHARHCTRCGQERCATWSSECRRQVVVPSSRSQHPPPTPCQVEGGRNSLIDRNAPSGRFERPFFHVSHHGGPLNLPRFVGHPRRCFRLNPLLLLPHGFCALRTGGADLSKAGGFEKGAHSAGRRGKQTRHIRSGVKSKLTRIGL</sequence>